<dbReference type="SUPFAM" id="SSF82607">
    <property type="entry name" value="YbaB-like"/>
    <property type="match status" value="1"/>
</dbReference>
<dbReference type="EMBL" id="BAABFR010000075">
    <property type="protein sequence ID" value="GAA4400006.1"/>
    <property type="molecule type" value="Genomic_DNA"/>
</dbReference>
<dbReference type="Pfam" id="PF02575">
    <property type="entry name" value="YbaB_DNA_bd"/>
    <property type="match status" value="1"/>
</dbReference>
<evidence type="ECO:0000313" key="1">
    <source>
        <dbReference type="EMBL" id="GAA4400006.1"/>
    </source>
</evidence>
<reference evidence="2" key="1">
    <citation type="journal article" date="2019" name="Int. J. Syst. Evol. Microbiol.">
        <title>The Global Catalogue of Microorganisms (GCM) 10K type strain sequencing project: providing services to taxonomists for standard genome sequencing and annotation.</title>
        <authorList>
            <consortium name="The Broad Institute Genomics Platform"/>
            <consortium name="The Broad Institute Genome Sequencing Center for Infectious Disease"/>
            <person name="Wu L."/>
            <person name="Ma J."/>
        </authorList>
    </citation>
    <scope>NUCLEOTIDE SEQUENCE [LARGE SCALE GENOMIC DNA]</scope>
    <source>
        <strain evidence="2">JCM 17688</strain>
    </source>
</reference>
<comment type="caution">
    <text evidence="1">The sequence shown here is derived from an EMBL/GenBank/DDBJ whole genome shotgun (WGS) entry which is preliminary data.</text>
</comment>
<dbReference type="Gene3D" id="3.30.1310.10">
    <property type="entry name" value="Nucleoid-associated protein YbaB-like domain"/>
    <property type="match status" value="1"/>
</dbReference>
<evidence type="ECO:0008006" key="3">
    <source>
        <dbReference type="Google" id="ProtNLM"/>
    </source>
</evidence>
<dbReference type="RefSeq" id="WP_344998985.1">
    <property type="nucleotide sequence ID" value="NZ_BAABFR010000075.1"/>
</dbReference>
<gene>
    <name evidence="1" type="ORF">GCM10023147_38210</name>
</gene>
<protein>
    <recommendedName>
        <fullName evidence="3">YbaB/EbfC DNA-binding family protein</fullName>
    </recommendedName>
</protein>
<sequence>MSAEMDRIQGRVTAQLDTLRRTRTELEGIDVRVTSPDGLVTVRLDGVCALVDLRLERAATRCDPAALGRSITATCGVAAREVMARRAAVVTRFHGEFAG</sequence>
<dbReference type="InterPro" id="IPR036894">
    <property type="entry name" value="YbaB-like_sf"/>
</dbReference>
<dbReference type="InterPro" id="IPR004401">
    <property type="entry name" value="YbaB/EbfC"/>
</dbReference>
<dbReference type="Proteomes" id="UP001500635">
    <property type="component" value="Unassembled WGS sequence"/>
</dbReference>
<name>A0ABP8K3D2_9ACTN</name>
<evidence type="ECO:0000313" key="2">
    <source>
        <dbReference type="Proteomes" id="UP001500635"/>
    </source>
</evidence>
<proteinExistence type="predicted"/>
<accession>A0ABP8K3D2</accession>
<keyword evidence="2" id="KW-1185">Reference proteome</keyword>
<organism evidence="1 2">
    <name type="scientific">Tsukamurella soli</name>
    <dbReference type="NCBI Taxonomy" id="644556"/>
    <lineage>
        <taxon>Bacteria</taxon>
        <taxon>Bacillati</taxon>
        <taxon>Actinomycetota</taxon>
        <taxon>Actinomycetes</taxon>
        <taxon>Mycobacteriales</taxon>
        <taxon>Tsukamurellaceae</taxon>
        <taxon>Tsukamurella</taxon>
    </lineage>
</organism>